<evidence type="ECO:0000313" key="3">
    <source>
        <dbReference type="Proteomes" id="UP000582981"/>
    </source>
</evidence>
<dbReference type="RefSeq" id="WP_177144410.1">
    <property type="nucleotide sequence ID" value="NZ_JACAPU010000015.1"/>
</dbReference>
<dbReference type="EMBL" id="JACAPU010000015">
    <property type="protein sequence ID" value="NWB47821.1"/>
    <property type="molecule type" value="Genomic_DNA"/>
</dbReference>
<name>A0A7Y7WEE2_9PSED</name>
<gene>
    <name evidence="2" type="ORF">HX829_15125</name>
</gene>
<reference evidence="2 3" key="1">
    <citation type="submission" date="2020-04" db="EMBL/GenBank/DDBJ databases">
        <title>Molecular characterization of pseudomonads from Agaricus bisporus reveal novel blotch 2 pathogens in Western Europe.</title>
        <authorList>
            <person name="Taparia T."/>
            <person name="Krijger M."/>
            <person name="Haynes E."/>
            <person name="Elpinstone J.G."/>
            <person name="Noble R."/>
            <person name="Van Der Wolf J."/>
        </authorList>
    </citation>
    <scope>NUCLEOTIDE SEQUENCE [LARGE SCALE GENOMIC DNA]</scope>
    <source>
        <strain evidence="2 3">F1001</strain>
    </source>
</reference>
<organism evidence="2 3">
    <name type="scientific">Pseudomonas gingeri</name>
    <dbReference type="NCBI Taxonomy" id="117681"/>
    <lineage>
        <taxon>Bacteria</taxon>
        <taxon>Pseudomonadati</taxon>
        <taxon>Pseudomonadota</taxon>
        <taxon>Gammaproteobacteria</taxon>
        <taxon>Pseudomonadales</taxon>
        <taxon>Pseudomonadaceae</taxon>
        <taxon>Pseudomonas</taxon>
    </lineage>
</organism>
<keyword evidence="1" id="KW-0732">Signal</keyword>
<proteinExistence type="predicted"/>
<dbReference type="PROSITE" id="PS51257">
    <property type="entry name" value="PROKAR_LIPOPROTEIN"/>
    <property type="match status" value="1"/>
</dbReference>
<feature type="chain" id="PRO_5030537061" evidence="1">
    <location>
        <begin position="25"/>
        <end position="220"/>
    </location>
</feature>
<evidence type="ECO:0000313" key="2">
    <source>
        <dbReference type="EMBL" id="NWB47821.1"/>
    </source>
</evidence>
<accession>A0A7Y7WEE2</accession>
<comment type="caution">
    <text evidence="2">The sequence shown here is derived from an EMBL/GenBank/DDBJ whole genome shotgun (WGS) entry which is preliminary data.</text>
</comment>
<protein>
    <submittedName>
        <fullName evidence="2">Uncharacterized protein</fullName>
    </submittedName>
</protein>
<sequence length="220" mass="23313">MKKKLLAGLFLGMGMAACSLNAAASDNLFKSYAYGTPMADYKTADGYYDCSAEIGATALCLDNVDFIEHKFMAALVFSGAKLIMVSLVSPFDQDLYASAAGTLGKTFKLSALSDGKSQLDVIQLAATSPSREVFASKLQNYESGGLSGGTLSYTFIEGVDRDKKFTDIAAQLAALPDNVRSAELMLTGEGSDSALIIRFSFPKLEANKVAEAAKKPAESF</sequence>
<evidence type="ECO:0000256" key="1">
    <source>
        <dbReference type="SAM" id="SignalP"/>
    </source>
</evidence>
<dbReference type="Proteomes" id="UP000582981">
    <property type="component" value="Unassembled WGS sequence"/>
</dbReference>
<dbReference type="AlphaFoldDB" id="A0A7Y7WEE2"/>
<feature type="signal peptide" evidence="1">
    <location>
        <begin position="1"/>
        <end position="24"/>
    </location>
</feature>